<sequence>MSGLALPNTSSSERGGKLASVFKEQTVCTFKWTEPEGGSLICICHEDRCSRALSWPGQLQVAESSPEEEFGEH</sequence>
<organism evidence="1 2">
    <name type="scientific">Synaphobranchus kaupii</name>
    <name type="common">Kaup's arrowtooth eel</name>
    <dbReference type="NCBI Taxonomy" id="118154"/>
    <lineage>
        <taxon>Eukaryota</taxon>
        <taxon>Metazoa</taxon>
        <taxon>Chordata</taxon>
        <taxon>Craniata</taxon>
        <taxon>Vertebrata</taxon>
        <taxon>Euteleostomi</taxon>
        <taxon>Actinopterygii</taxon>
        <taxon>Neopterygii</taxon>
        <taxon>Teleostei</taxon>
        <taxon>Anguilliformes</taxon>
        <taxon>Synaphobranchidae</taxon>
        <taxon>Synaphobranchus</taxon>
    </lineage>
</organism>
<dbReference type="EMBL" id="JAINUF010000015">
    <property type="protein sequence ID" value="KAJ8341325.1"/>
    <property type="molecule type" value="Genomic_DNA"/>
</dbReference>
<proteinExistence type="predicted"/>
<protein>
    <submittedName>
        <fullName evidence="1">Uncharacterized protein</fullName>
    </submittedName>
</protein>
<comment type="caution">
    <text evidence="1">The sequence shown here is derived from an EMBL/GenBank/DDBJ whole genome shotgun (WGS) entry which is preliminary data.</text>
</comment>
<gene>
    <name evidence="1" type="ORF">SKAU_G00336160</name>
</gene>
<dbReference type="AlphaFoldDB" id="A0A9Q1II30"/>
<dbReference type="Proteomes" id="UP001152622">
    <property type="component" value="Chromosome 15"/>
</dbReference>
<keyword evidence="2" id="KW-1185">Reference proteome</keyword>
<evidence type="ECO:0000313" key="1">
    <source>
        <dbReference type="EMBL" id="KAJ8341325.1"/>
    </source>
</evidence>
<evidence type="ECO:0000313" key="2">
    <source>
        <dbReference type="Proteomes" id="UP001152622"/>
    </source>
</evidence>
<accession>A0A9Q1II30</accession>
<reference evidence="1" key="1">
    <citation type="journal article" date="2023" name="Science">
        <title>Genome structures resolve the early diversification of teleost fishes.</title>
        <authorList>
            <person name="Parey E."/>
            <person name="Louis A."/>
            <person name="Montfort J."/>
            <person name="Bouchez O."/>
            <person name="Roques C."/>
            <person name="Iampietro C."/>
            <person name="Lluch J."/>
            <person name="Castinel A."/>
            <person name="Donnadieu C."/>
            <person name="Desvignes T."/>
            <person name="Floi Bucao C."/>
            <person name="Jouanno E."/>
            <person name="Wen M."/>
            <person name="Mejri S."/>
            <person name="Dirks R."/>
            <person name="Jansen H."/>
            <person name="Henkel C."/>
            <person name="Chen W.J."/>
            <person name="Zahm M."/>
            <person name="Cabau C."/>
            <person name="Klopp C."/>
            <person name="Thompson A.W."/>
            <person name="Robinson-Rechavi M."/>
            <person name="Braasch I."/>
            <person name="Lecointre G."/>
            <person name="Bobe J."/>
            <person name="Postlethwait J.H."/>
            <person name="Berthelot C."/>
            <person name="Roest Crollius H."/>
            <person name="Guiguen Y."/>
        </authorList>
    </citation>
    <scope>NUCLEOTIDE SEQUENCE</scope>
    <source>
        <strain evidence="1">WJC10195</strain>
    </source>
</reference>
<name>A0A9Q1II30_SYNKA</name>